<sequence length="147" mass="16183">MTGLPASLLFACSENSVRSPMAEALAKRLYGRSLYVDSVGVRASEVDGFAVSVLDELDIDVHRHHAKTFDDVDPASFDLIVTLSPEAHHSALEFTRGTATEVEYWPTPDPSAVEGSREMRLDAYRHTRDQVLARLKARFGVPITPSV</sequence>
<dbReference type="CDD" id="cd16345">
    <property type="entry name" value="LMWP_ArsC"/>
    <property type="match status" value="1"/>
</dbReference>
<proteinExistence type="predicted"/>
<gene>
    <name evidence="2" type="ORF">KQ910_26515</name>
</gene>
<organism evidence="2 3">
    <name type="scientific">Reyranella humidisoli</name>
    <dbReference type="NCBI Taxonomy" id="2849149"/>
    <lineage>
        <taxon>Bacteria</taxon>
        <taxon>Pseudomonadati</taxon>
        <taxon>Pseudomonadota</taxon>
        <taxon>Alphaproteobacteria</taxon>
        <taxon>Hyphomicrobiales</taxon>
        <taxon>Reyranellaceae</taxon>
        <taxon>Reyranella</taxon>
    </lineage>
</organism>
<dbReference type="InterPro" id="IPR023485">
    <property type="entry name" value="Ptyr_pPase"/>
</dbReference>
<accession>A0ABS6ISI6</accession>
<dbReference type="Proteomes" id="UP000727907">
    <property type="component" value="Unassembled WGS sequence"/>
</dbReference>
<feature type="domain" description="Phosphotyrosine protein phosphatase I" evidence="1">
    <location>
        <begin position="6"/>
        <end position="141"/>
    </location>
</feature>
<dbReference type="Pfam" id="PF01451">
    <property type="entry name" value="LMWPc"/>
    <property type="match status" value="1"/>
</dbReference>
<dbReference type="RefSeq" id="WP_216967140.1">
    <property type="nucleotide sequence ID" value="NZ_JAHOPB010000004.1"/>
</dbReference>
<dbReference type="PANTHER" id="PTHR43428">
    <property type="entry name" value="ARSENATE REDUCTASE"/>
    <property type="match status" value="1"/>
</dbReference>
<dbReference type="SMART" id="SM00226">
    <property type="entry name" value="LMWPc"/>
    <property type="match status" value="1"/>
</dbReference>
<evidence type="ECO:0000313" key="3">
    <source>
        <dbReference type="Proteomes" id="UP000727907"/>
    </source>
</evidence>
<evidence type="ECO:0000313" key="2">
    <source>
        <dbReference type="EMBL" id="MBU8877348.1"/>
    </source>
</evidence>
<evidence type="ECO:0000259" key="1">
    <source>
        <dbReference type="SMART" id="SM00226"/>
    </source>
</evidence>
<dbReference type="EMBL" id="JAHOPB010000004">
    <property type="protein sequence ID" value="MBU8877348.1"/>
    <property type="molecule type" value="Genomic_DNA"/>
</dbReference>
<protein>
    <submittedName>
        <fullName evidence="2">Arsenate reductase ArsC</fullName>
    </submittedName>
</protein>
<comment type="caution">
    <text evidence="2">The sequence shown here is derived from an EMBL/GenBank/DDBJ whole genome shotgun (WGS) entry which is preliminary data.</text>
</comment>
<keyword evidence="3" id="KW-1185">Reference proteome</keyword>
<name>A0ABS6ISI6_9HYPH</name>
<dbReference type="PANTHER" id="PTHR43428:SF1">
    <property type="entry name" value="ARSENATE REDUCTASE"/>
    <property type="match status" value="1"/>
</dbReference>
<reference evidence="2 3" key="1">
    <citation type="submission" date="2021-06" db="EMBL/GenBank/DDBJ databases">
        <authorList>
            <person name="Lee D.H."/>
        </authorList>
    </citation>
    <scope>NUCLEOTIDE SEQUENCE [LARGE SCALE GENOMIC DNA]</scope>
    <source>
        <strain evidence="2 3">MMS21-HV4-11</strain>
    </source>
</reference>